<dbReference type="GO" id="GO:0004386">
    <property type="term" value="F:helicase activity"/>
    <property type="evidence" value="ECO:0007669"/>
    <property type="project" value="UniProtKB-KW"/>
</dbReference>
<dbReference type="RefSeq" id="WP_191758717.1">
    <property type="nucleotide sequence ID" value="NZ_VJXY01000017.1"/>
</dbReference>
<dbReference type="Gene3D" id="3.40.50.300">
    <property type="entry name" value="P-loop containing nucleotide triphosphate hydrolases"/>
    <property type="match status" value="1"/>
</dbReference>
<dbReference type="GO" id="GO:0009116">
    <property type="term" value="P:nucleoside metabolic process"/>
    <property type="evidence" value="ECO:0007669"/>
    <property type="project" value="InterPro"/>
</dbReference>
<evidence type="ECO:0000313" key="5">
    <source>
        <dbReference type="Proteomes" id="UP001165986"/>
    </source>
</evidence>
<reference evidence="4" key="1">
    <citation type="submission" date="2019-07" db="EMBL/GenBank/DDBJ databases">
        <title>Toxilogical consequences of a new and cryptic species of cyanobacteria (Komarekiella delphini-convector) recovered from the epidermis of a bottlenose dolphin and 1500 ft. in the air.</title>
        <authorList>
            <person name="Brown A.O."/>
            <person name="Dvorak P."/>
            <person name="Villanueva C.D."/>
            <person name="Foss A.J."/>
            <person name="Garvey A.D."/>
            <person name="Gibson Q.A."/>
            <person name="Johansen J.R."/>
            <person name="Casamatta D.A."/>
        </authorList>
    </citation>
    <scope>NUCLEOTIDE SEQUENCE</scope>
    <source>
        <strain evidence="4">SJRDD-AB1</strain>
    </source>
</reference>
<keyword evidence="4" id="KW-0547">Nucleotide-binding</keyword>
<dbReference type="InterPro" id="IPR038718">
    <property type="entry name" value="SNF2-like_sf"/>
</dbReference>
<evidence type="ECO:0000259" key="2">
    <source>
        <dbReference type="PROSITE" id="PS51192"/>
    </source>
</evidence>
<feature type="domain" description="Helicase C-terminal" evidence="3">
    <location>
        <begin position="474"/>
        <end position="638"/>
    </location>
</feature>
<evidence type="ECO:0000256" key="1">
    <source>
        <dbReference type="ARBA" id="ARBA00022801"/>
    </source>
</evidence>
<dbReference type="PANTHER" id="PTHR10799">
    <property type="entry name" value="SNF2/RAD54 HELICASE FAMILY"/>
    <property type="match status" value="1"/>
</dbReference>
<gene>
    <name evidence="4" type="ORF">FNW02_17155</name>
</gene>
<dbReference type="SUPFAM" id="SSF53167">
    <property type="entry name" value="Purine and uridine phosphorylases"/>
    <property type="match status" value="1"/>
</dbReference>
<dbReference type="SMART" id="SM00487">
    <property type="entry name" value="DEXDc"/>
    <property type="match status" value="1"/>
</dbReference>
<dbReference type="InterPro" id="IPR027417">
    <property type="entry name" value="P-loop_NTPase"/>
</dbReference>
<keyword evidence="1" id="KW-0378">Hydrolase</keyword>
<dbReference type="InterPro" id="IPR000330">
    <property type="entry name" value="SNF2_N"/>
</dbReference>
<dbReference type="CDD" id="cd09008">
    <property type="entry name" value="MTAN"/>
    <property type="match status" value="1"/>
</dbReference>
<dbReference type="EMBL" id="VJXY01000017">
    <property type="protein sequence ID" value="MBD6617506.1"/>
    <property type="molecule type" value="Genomic_DNA"/>
</dbReference>
<evidence type="ECO:0000313" key="4">
    <source>
        <dbReference type="EMBL" id="MBD6617506.1"/>
    </source>
</evidence>
<dbReference type="Proteomes" id="UP001165986">
    <property type="component" value="Unassembled WGS sequence"/>
</dbReference>
<sequence length="931" mass="106494">MILETLAKQTIKLFSKFTIPPQQKSENWQLQSPSIEATLFEITPPSISDNLCLKISSTVISDNLLLTFPEIFDPYPNLCLNLANIIDSDFFEHINIPKISIYEDAVKLLQSCVSQNLFTPLESPSIQGSTFNRQIQASQSKSLSIPKIRKASSQVRGLNEWDLLYPSLCPPLVFDFDEIDFFQPLRSYQVEGINFLLQNLSALLADEMGTGKTVQTVNALRILFRQGRIRCALIICPLAVIGSAYLSEETGKSEGWDGHFYNWAQELLVTVLRDNREQRKIDWETPAHIYITTYDTLRNDLRDDILKGTNLRKFDCVIIDEAQKIKNRSSKVSQAIRKLLPKYRWALTGTPIENSIEDIISIFEFVKPGLFKTRADDLAQQVKSTIAPYMLRRLKRDVLKDLPEKIHQEDWLELNDHQKDEYEKALNAGRSQLSTSIQTESDSQVRNHIFALINKLKQICNFAHGKSTSPKTDLLIEYIETIAANGEKVLIFSQYVPEGIDKLEKLLQKKGIGFVLYKGGMSEQQKSQSVSDFRNRSDICVFIGTFKAVGFGLTLTEASYVIHFDHWWNPAVMQQAEDRAHRIGQANKLTIYSFWMRDTIEENIKKKLYDKRSLIEKVIDPLAEEVFDNMVTTEEWLDMLGVKAKPKYSTVKDENLPSLSQSNTEYQEARINFIEPLIDFAIITAIEIERKAVCEAFQMTAEHRVKKGSRVYWRNRIELQNGDFYEIVVAQLPDMSNVEAALMASDIITKWEPQAMLMVGIAGAARQNQHLGDLIIARDIYYYERGKETPQGRLPEPIMYRADATLWSRVTSISEWNNSISVARPDKTEDRPKIYYDAIASGERVIADALMRDEIANRHRKIMAFEMEGYGVSAAAWQSSNKVKHLVIRAICDFADSSKNSEWHPYAASVAAGYTKHFLLDRPLEPRNINR</sequence>
<dbReference type="SMART" id="SM00490">
    <property type="entry name" value="HELICc"/>
    <property type="match status" value="1"/>
</dbReference>
<dbReference type="InterPro" id="IPR000845">
    <property type="entry name" value="Nucleoside_phosphorylase_d"/>
</dbReference>
<protein>
    <submittedName>
        <fullName evidence="4">DEAD/DEAH box helicase</fullName>
    </submittedName>
</protein>
<name>A0AA40VSK0_9NOST</name>
<keyword evidence="4" id="KW-0067">ATP-binding</keyword>
<dbReference type="Gene3D" id="3.40.50.1580">
    <property type="entry name" value="Nucleoside phosphorylase domain"/>
    <property type="match status" value="1"/>
</dbReference>
<dbReference type="Pfam" id="PF01048">
    <property type="entry name" value="PNP_UDP_1"/>
    <property type="match status" value="1"/>
</dbReference>
<accession>A0AA40VSK0</accession>
<dbReference type="InterPro" id="IPR049730">
    <property type="entry name" value="SNF2/RAD54-like_C"/>
</dbReference>
<dbReference type="Gene3D" id="3.40.50.10810">
    <property type="entry name" value="Tandem AAA-ATPase domain"/>
    <property type="match status" value="1"/>
</dbReference>
<dbReference type="InterPro" id="IPR014001">
    <property type="entry name" value="Helicase_ATP-bd"/>
</dbReference>
<dbReference type="Pfam" id="PF00176">
    <property type="entry name" value="SNF2-rel_dom"/>
    <property type="match status" value="1"/>
</dbReference>
<dbReference type="PROSITE" id="PS51192">
    <property type="entry name" value="HELICASE_ATP_BIND_1"/>
    <property type="match status" value="1"/>
</dbReference>
<dbReference type="CDD" id="cd18793">
    <property type="entry name" value="SF2_C_SNF"/>
    <property type="match status" value="1"/>
</dbReference>
<keyword evidence="4" id="KW-0347">Helicase</keyword>
<dbReference type="PROSITE" id="PS51194">
    <property type="entry name" value="HELICASE_CTER"/>
    <property type="match status" value="1"/>
</dbReference>
<dbReference type="AlphaFoldDB" id="A0AA40VSK0"/>
<proteinExistence type="predicted"/>
<dbReference type="Pfam" id="PF00271">
    <property type="entry name" value="Helicase_C"/>
    <property type="match status" value="1"/>
</dbReference>
<organism evidence="4 5">
    <name type="scientific">Komarekiella delphini-convector SJRDD-AB1</name>
    <dbReference type="NCBI Taxonomy" id="2593771"/>
    <lineage>
        <taxon>Bacteria</taxon>
        <taxon>Bacillati</taxon>
        <taxon>Cyanobacteriota</taxon>
        <taxon>Cyanophyceae</taxon>
        <taxon>Nostocales</taxon>
        <taxon>Nostocaceae</taxon>
        <taxon>Komarekiella</taxon>
        <taxon>Komarekiella delphini-convector</taxon>
    </lineage>
</organism>
<dbReference type="GO" id="GO:0005524">
    <property type="term" value="F:ATP binding"/>
    <property type="evidence" value="ECO:0007669"/>
    <property type="project" value="InterPro"/>
</dbReference>
<dbReference type="InterPro" id="IPR001650">
    <property type="entry name" value="Helicase_C-like"/>
</dbReference>
<dbReference type="InterPro" id="IPR035994">
    <property type="entry name" value="Nucleoside_phosphorylase_sf"/>
</dbReference>
<dbReference type="GO" id="GO:0016787">
    <property type="term" value="F:hydrolase activity"/>
    <property type="evidence" value="ECO:0007669"/>
    <property type="project" value="UniProtKB-KW"/>
</dbReference>
<comment type="caution">
    <text evidence="4">The sequence shown here is derived from an EMBL/GenBank/DDBJ whole genome shotgun (WGS) entry which is preliminary data.</text>
</comment>
<dbReference type="SUPFAM" id="SSF52540">
    <property type="entry name" value="P-loop containing nucleoside triphosphate hydrolases"/>
    <property type="match status" value="2"/>
</dbReference>
<feature type="domain" description="Helicase ATP-binding" evidence="2">
    <location>
        <begin position="193"/>
        <end position="369"/>
    </location>
</feature>
<evidence type="ECO:0000259" key="3">
    <source>
        <dbReference type="PROSITE" id="PS51194"/>
    </source>
</evidence>
<keyword evidence="5" id="KW-1185">Reference proteome</keyword>